<comment type="catalytic activity">
    <reaction evidence="5">
        <text>ATP + H2O = ADP + phosphate + H(+)</text>
        <dbReference type="Rhea" id="RHEA:13065"/>
        <dbReference type="ChEBI" id="CHEBI:15377"/>
        <dbReference type="ChEBI" id="CHEBI:15378"/>
        <dbReference type="ChEBI" id="CHEBI:30616"/>
        <dbReference type="ChEBI" id="CHEBI:43474"/>
        <dbReference type="ChEBI" id="CHEBI:456216"/>
        <dbReference type="EC" id="3.6.4.13"/>
    </reaction>
</comment>
<dbReference type="InterPro" id="IPR011545">
    <property type="entry name" value="DEAD/DEAH_box_helicase_dom"/>
</dbReference>
<keyword evidence="2 5" id="KW-0378">Hydrolase</keyword>
<dbReference type="InterPro" id="IPR027417">
    <property type="entry name" value="P-loop_NTPase"/>
</dbReference>
<dbReference type="RefSeq" id="XP_027618358.1">
    <property type="nucleotide sequence ID" value="XM_027762557.1"/>
</dbReference>
<evidence type="ECO:0000313" key="10">
    <source>
        <dbReference type="Proteomes" id="UP000287166"/>
    </source>
</evidence>
<dbReference type="FunCoup" id="A0A401GZ57">
    <property type="interactions" value="196"/>
</dbReference>
<evidence type="ECO:0000313" key="9">
    <source>
        <dbReference type="EMBL" id="GBE87445.1"/>
    </source>
</evidence>
<dbReference type="GeneID" id="38784362"/>
<keyword evidence="10" id="KW-1185">Reference proteome</keyword>
<dbReference type="GO" id="GO:0003724">
    <property type="term" value="F:RNA helicase activity"/>
    <property type="evidence" value="ECO:0007669"/>
    <property type="project" value="UniProtKB-EC"/>
</dbReference>
<dbReference type="InterPro" id="IPR001650">
    <property type="entry name" value="Helicase_C-like"/>
</dbReference>
<dbReference type="InParanoid" id="A0A401GZ57"/>
<dbReference type="CDD" id="cd18787">
    <property type="entry name" value="SF2_C_DEAD"/>
    <property type="match status" value="1"/>
</dbReference>
<feature type="domain" description="Helicase C-terminal" evidence="8">
    <location>
        <begin position="367"/>
        <end position="533"/>
    </location>
</feature>
<dbReference type="SMART" id="SM00490">
    <property type="entry name" value="HELICc"/>
    <property type="match status" value="1"/>
</dbReference>
<keyword evidence="3 5" id="KW-0067">ATP-binding</keyword>
<feature type="compositionally biased region" description="Basic and acidic residues" evidence="6">
    <location>
        <begin position="697"/>
        <end position="770"/>
    </location>
</feature>
<dbReference type="AlphaFoldDB" id="A0A401GZ57"/>
<keyword evidence="4 5" id="KW-0694">RNA-binding</keyword>
<comment type="caution">
    <text evidence="9">The sequence shown here is derived from an EMBL/GenBank/DDBJ whole genome shotgun (WGS) entry which is preliminary data.</text>
</comment>
<dbReference type="PROSITE" id="PS51194">
    <property type="entry name" value="HELICASE_CTER"/>
    <property type="match status" value="1"/>
</dbReference>
<evidence type="ECO:0000256" key="6">
    <source>
        <dbReference type="SAM" id="MobiDB-lite"/>
    </source>
</evidence>
<dbReference type="EC" id="3.6.4.13" evidence="5"/>
<dbReference type="Gene3D" id="3.40.50.300">
    <property type="entry name" value="P-loop containing nucleotide triphosphate hydrolases"/>
    <property type="match status" value="2"/>
</dbReference>
<proteinExistence type="inferred from homology"/>
<comment type="domain">
    <text evidence="5">The Q motif is unique to and characteristic of the DEAD box family of RNA helicases and controls ATP binding and hydrolysis.</text>
</comment>
<feature type="domain" description="Helicase ATP-binding" evidence="7">
    <location>
        <begin position="133"/>
        <end position="339"/>
    </location>
</feature>
<dbReference type="EMBL" id="BFAD01000011">
    <property type="protein sequence ID" value="GBE87445.1"/>
    <property type="molecule type" value="Genomic_DNA"/>
</dbReference>
<organism evidence="9 10">
    <name type="scientific">Sparassis crispa</name>
    <dbReference type="NCBI Taxonomy" id="139825"/>
    <lineage>
        <taxon>Eukaryota</taxon>
        <taxon>Fungi</taxon>
        <taxon>Dikarya</taxon>
        <taxon>Basidiomycota</taxon>
        <taxon>Agaricomycotina</taxon>
        <taxon>Agaricomycetes</taxon>
        <taxon>Polyporales</taxon>
        <taxon>Sparassidaceae</taxon>
        <taxon>Sparassis</taxon>
    </lineage>
</organism>
<reference evidence="9 10" key="1">
    <citation type="journal article" date="2018" name="Sci. Rep.">
        <title>Genome sequence of the cauliflower mushroom Sparassis crispa (Hanabiratake) and its association with beneficial usage.</title>
        <authorList>
            <person name="Kiyama R."/>
            <person name="Furutani Y."/>
            <person name="Kawaguchi K."/>
            <person name="Nakanishi T."/>
        </authorList>
    </citation>
    <scope>NUCLEOTIDE SEQUENCE [LARGE SCALE GENOMIC DNA]</scope>
</reference>
<comment type="similarity">
    <text evidence="5">Belongs to the DEAD box helicase family.</text>
</comment>
<dbReference type="InterPro" id="IPR014001">
    <property type="entry name" value="Helicase_ATP-bd"/>
</dbReference>
<dbReference type="OrthoDB" id="193716at2759"/>
<evidence type="ECO:0000259" key="7">
    <source>
        <dbReference type="PROSITE" id="PS51192"/>
    </source>
</evidence>
<dbReference type="GO" id="GO:0005524">
    <property type="term" value="F:ATP binding"/>
    <property type="evidence" value="ECO:0007669"/>
    <property type="project" value="UniProtKB-UniRule"/>
</dbReference>
<gene>
    <name evidence="9" type="ORF">SCP_1101210</name>
</gene>
<dbReference type="PROSITE" id="PS51192">
    <property type="entry name" value="HELICASE_ATP_BIND_1"/>
    <property type="match status" value="1"/>
</dbReference>
<dbReference type="SMART" id="SM00487">
    <property type="entry name" value="DEXDc"/>
    <property type="match status" value="1"/>
</dbReference>
<dbReference type="STRING" id="139825.A0A401GZ57"/>
<sequence>MTASLWTKALGVAEHSLLIRSARCARSSCRNVVRTGQFTAVRRVSAYRSSAEPAPSLDPGAPATPIDVAETRAEPNSEQPLFTALEGSLSPSTLKAITVKPFQLKHMTPVQTAVLSLLPQLSEPWAKVKDIPEGEKRTPRDLLVKARTGTGKTLAFLVPAIEARQKSIDAHGKQAVIDAGLTTDRSLELRAKRIFSRENVGTLIISPTRELATQIANEAIRLSHHHEGFEVRLFTGGNSKKMQMRDWMRGRRDIVVCTPGRLRDLLASEPTIEKGIAATQMLILDEADTLLDMGFREDIEAIMEYIPSSPERQTFLFSATVSTEIRQIARKTLAKEHLFINCVEDNASPVHAHIPQYHTVLPNAAAQIPHVLRLLAHDQLTNPGRAKSIIFLPTTKMTQLYASFLRQLLKVLPTGRKTTIYEMHSKRQQSSRDNVSEAFRRDNTGSAILVSSDVSARGVDYPGVTRIIQIGIPGGTDQYIHRVGRTGRAGSTSGRADLVLLPWEVGFVSWLLTDIPLKPLTTNELKNQVTELAKKYDEDPSKFYQDAGVIVNSRAPERQRPALFPEQYSPVLEQFSDAISHLCSTLDEEAVKETMMSLLGYYLSKSGELRVQKSVIVQGLKDWTTEACELPVAPYVSEAFLAKLGLQDGRTKNFGKPKDFGRGGFGSRGSQPHWMGRGSSSNKDRERSQERSQWGVRSEDGERSVRSGDRERGVRFGDRERGVRSGDRERGARSGDRERGVRSGDRERGDRWSRNNEDGGEDDYRTEGYRHRSSASSRY</sequence>
<keyword evidence="1 5" id="KW-0547">Nucleotide-binding</keyword>
<keyword evidence="5 9" id="KW-0347">Helicase</keyword>
<evidence type="ECO:0000256" key="1">
    <source>
        <dbReference type="ARBA" id="ARBA00022741"/>
    </source>
</evidence>
<evidence type="ECO:0000259" key="8">
    <source>
        <dbReference type="PROSITE" id="PS51194"/>
    </source>
</evidence>
<dbReference type="GO" id="GO:0003723">
    <property type="term" value="F:RNA binding"/>
    <property type="evidence" value="ECO:0007669"/>
    <property type="project" value="UniProtKB-UniRule"/>
</dbReference>
<evidence type="ECO:0000256" key="3">
    <source>
        <dbReference type="ARBA" id="ARBA00022840"/>
    </source>
</evidence>
<evidence type="ECO:0000256" key="4">
    <source>
        <dbReference type="ARBA" id="ARBA00022884"/>
    </source>
</evidence>
<name>A0A401GZ57_9APHY</name>
<feature type="region of interest" description="Disordered" evidence="6">
    <location>
        <begin position="651"/>
        <end position="779"/>
    </location>
</feature>
<protein>
    <recommendedName>
        <fullName evidence="5">ATP-dependent RNA helicase</fullName>
        <ecNumber evidence="5">3.6.4.13</ecNumber>
    </recommendedName>
</protein>
<dbReference type="SUPFAM" id="SSF52540">
    <property type="entry name" value="P-loop containing nucleoside triphosphate hydrolases"/>
    <property type="match status" value="1"/>
</dbReference>
<evidence type="ECO:0000256" key="2">
    <source>
        <dbReference type="ARBA" id="ARBA00022801"/>
    </source>
</evidence>
<dbReference type="GO" id="GO:0016787">
    <property type="term" value="F:hydrolase activity"/>
    <property type="evidence" value="ECO:0007669"/>
    <property type="project" value="UniProtKB-KW"/>
</dbReference>
<evidence type="ECO:0000256" key="5">
    <source>
        <dbReference type="RuleBase" id="RU365068"/>
    </source>
</evidence>
<dbReference type="PANTHER" id="PTHR24031">
    <property type="entry name" value="RNA HELICASE"/>
    <property type="match status" value="1"/>
</dbReference>
<dbReference type="Pfam" id="PF00271">
    <property type="entry name" value="Helicase_C"/>
    <property type="match status" value="1"/>
</dbReference>
<comment type="function">
    <text evidence="5">RNA helicase.</text>
</comment>
<dbReference type="Proteomes" id="UP000287166">
    <property type="component" value="Unassembled WGS sequence"/>
</dbReference>
<dbReference type="Pfam" id="PF00270">
    <property type="entry name" value="DEAD"/>
    <property type="match status" value="1"/>
</dbReference>
<accession>A0A401GZ57</accession>